<organism evidence="1 2">
    <name type="scientific">Panagrolaimus sp. JU765</name>
    <dbReference type="NCBI Taxonomy" id="591449"/>
    <lineage>
        <taxon>Eukaryota</taxon>
        <taxon>Metazoa</taxon>
        <taxon>Ecdysozoa</taxon>
        <taxon>Nematoda</taxon>
        <taxon>Chromadorea</taxon>
        <taxon>Rhabditida</taxon>
        <taxon>Tylenchina</taxon>
        <taxon>Panagrolaimomorpha</taxon>
        <taxon>Panagrolaimoidea</taxon>
        <taxon>Panagrolaimidae</taxon>
        <taxon>Panagrolaimus</taxon>
    </lineage>
</organism>
<evidence type="ECO:0000313" key="2">
    <source>
        <dbReference type="WBParaSite" id="JU765_v2.g6416.t1"/>
    </source>
</evidence>
<name>A0AC34RGV6_9BILA</name>
<sequence length="276" mass="30966">MEENNFDYPDFYFEADDEPTFHQLQTMTSGDDPMIGNYDFPEFQNLQIGVQSPTIPSNSPGNVFMNENFDFPGSQTEGLMDYNGYPNHGNLRYIVQLHDGSFEEVVGTSNMPEVGSIYSEYSNPASFISPNSQPSLPSIECSSPSSNGSWESQPSLPQTPSLSSSPRTRQNRGKRSKKLIPDGIIVLPAVETVSGRVGRPKMIISNEGKKERKNLVARNSRIRTSEIEKDKEQFIVDQIKNLKKDNSDLVSKLTKLQHDVCHHCTLFRPPIPQNCC</sequence>
<accession>A0AC34RGV6</accession>
<protein>
    <submittedName>
        <fullName evidence="2">BZIP domain-containing protein</fullName>
    </submittedName>
</protein>
<dbReference type="WBParaSite" id="JU765_v2.g6416.t1">
    <property type="protein sequence ID" value="JU765_v2.g6416.t1"/>
    <property type="gene ID" value="JU765_v2.g6416"/>
</dbReference>
<evidence type="ECO:0000313" key="1">
    <source>
        <dbReference type="Proteomes" id="UP000887576"/>
    </source>
</evidence>
<proteinExistence type="predicted"/>
<reference evidence="2" key="1">
    <citation type="submission" date="2022-11" db="UniProtKB">
        <authorList>
            <consortium name="WormBaseParasite"/>
        </authorList>
    </citation>
    <scope>IDENTIFICATION</scope>
</reference>
<dbReference type="Proteomes" id="UP000887576">
    <property type="component" value="Unplaced"/>
</dbReference>